<comment type="similarity">
    <text evidence="1 2">Belongs to the nucleosome assembly protein (NAP) family.</text>
</comment>
<proteinExistence type="inferred from homology"/>
<protein>
    <recommendedName>
        <fullName evidence="7">Protein SET</fullName>
    </recommendedName>
</protein>
<keyword evidence="6" id="KW-1185">Reference proteome</keyword>
<reference evidence="5 6" key="1">
    <citation type="submission" date="2024-02" db="EMBL/GenBank/DDBJ databases">
        <authorList>
            <person name="Daric V."/>
            <person name="Darras S."/>
        </authorList>
    </citation>
    <scope>NUCLEOTIDE SEQUENCE [LARGE SCALE GENOMIC DNA]</scope>
</reference>
<dbReference type="Proteomes" id="UP001642483">
    <property type="component" value="Unassembled WGS sequence"/>
</dbReference>
<dbReference type="Pfam" id="PF00956">
    <property type="entry name" value="NAP"/>
    <property type="match status" value="1"/>
</dbReference>
<dbReference type="EMBL" id="CAWYQH010000013">
    <property type="protein sequence ID" value="CAK8675068.1"/>
    <property type="molecule type" value="Genomic_DNA"/>
</dbReference>
<evidence type="ECO:0000313" key="6">
    <source>
        <dbReference type="Proteomes" id="UP001642483"/>
    </source>
</evidence>
<feature type="compositionally biased region" description="Basic and acidic residues" evidence="4">
    <location>
        <begin position="157"/>
        <end position="169"/>
    </location>
</feature>
<feature type="compositionally biased region" description="Acidic residues" evidence="4">
    <location>
        <begin position="222"/>
        <end position="261"/>
    </location>
</feature>
<evidence type="ECO:0008006" key="7">
    <source>
        <dbReference type="Google" id="ProtNLM"/>
    </source>
</evidence>
<evidence type="ECO:0000313" key="5">
    <source>
        <dbReference type="EMBL" id="CAK8675068.1"/>
    </source>
</evidence>
<evidence type="ECO:0000256" key="1">
    <source>
        <dbReference type="ARBA" id="ARBA00009947"/>
    </source>
</evidence>
<keyword evidence="3" id="KW-0175">Coiled coil</keyword>
<organism evidence="5 6">
    <name type="scientific">Clavelina lepadiformis</name>
    <name type="common">Light-bulb sea squirt</name>
    <name type="synonym">Ascidia lepadiformis</name>
    <dbReference type="NCBI Taxonomy" id="159417"/>
    <lineage>
        <taxon>Eukaryota</taxon>
        <taxon>Metazoa</taxon>
        <taxon>Chordata</taxon>
        <taxon>Tunicata</taxon>
        <taxon>Ascidiacea</taxon>
        <taxon>Aplousobranchia</taxon>
        <taxon>Clavelinidae</taxon>
        <taxon>Clavelina</taxon>
    </lineage>
</organism>
<feature type="region of interest" description="Disordered" evidence="4">
    <location>
        <begin position="143"/>
        <end position="194"/>
    </location>
</feature>
<feature type="region of interest" description="Disordered" evidence="4">
    <location>
        <begin position="206"/>
        <end position="261"/>
    </location>
</feature>
<comment type="caution">
    <text evidence="5">The sequence shown here is derived from an EMBL/GenBank/DDBJ whole genome shotgun (WGS) entry which is preliminary data.</text>
</comment>
<evidence type="ECO:0000256" key="3">
    <source>
        <dbReference type="SAM" id="Coils"/>
    </source>
</evidence>
<accession>A0ABP0F5T9</accession>
<feature type="coiled-coil region" evidence="3">
    <location>
        <begin position="26"/>
        <end position="57"/>
    </location>
</feature>
<dbReference type="InterPro" id="IPR037231">
    <property type="entry name" value="NAP-like_sf"/>
</dbReference>
<dbReference type="Gene3D" id="1.20.5.1500">
    <property type="match status" value="1"/>
</dbReference>
<dbReference type="Gene3D" id="3.30.1120.90">
    <property type="entry name" value="Nucleosome assembly protein"/>
    <property type="match status" value="1"/>
</dbReference>
<dbReference type="InterPro" id="IPR002164">
    <property type="entry name" value="NAP_family"/>
</dbReference>
<name>A0ABP0F5T9_CLALP</name>
<dbReference type="SUPFAM" id="SSF143113">
    <property type="entry name" value="NAP-like"/>
    <property type="match status" value="1"/>
</dbReference>
<feature type="region of interest" description="Disordered" evidence="4">
    <location>
        <begin position="1"/>
        <end position="24"/>
    </location>
</feature>
<dbReference type="PANTHER" id="PTHR11875">
    <property type="entry name" value="TESTIS-SPECIFIC Y-ENCODED PROTEIN"/>
    <property type="match status" value="1"/>
</dbReference>
<sequence>MSATAAKKPKIDGEKDGIGNGPDAAAQEAIEKIDEMQNEVDRLNEQASEEILKVEQKYVKLRWPLFQKRSALIEKIPNFWVTTFVNHPQISALLDEDDEDALHYLNKVEVQEFDDIKTGYTINFYFRDNPYFENDLISKEFHLNETGDPSSTSTPIKWKEGKDLTRRETQQNNAKNKRKHEEPESFFSWFNDPGDAGADELGEVIKDDIWPNPLQYYLVPEGELDDEEDEDEEDEEGLDDIDEDDEEDDDDEEDVEGDDED</sequence>
<evidence type="ECO:0000256" key="4">
    <source>
        <dbReference type="SAM" id="MobiDB-lite"/>
    </source>
</evidence>
<gene>
    <name evidence="5" type="ORF">CVLEPA_LOCUS4692</name>
</gene>
<evidence type="ECO:0000256" key="2">
    <source>
        <dbReference type="RuleBase" id="RU003876"/>
    </source>
</evidence>